<evidence type="ECO:0000259" key="7">
    <source>
        <dbReference type="Pfam" id="PF07732"/>
    </source>
</evidence>
<dbReference type="CDD" id="cd13883">
    <property type="entry name" value="CuRO_2_Diphenol_Ox"/>
    <property type="match status" value="1"/>
</dbReference>
<evidence type="ECO:0008006" key="10">
    <source>
        <dbReference type="Google" id="ProtNLM"/>
    </source>
</evidence>
<dbReference type="InterPro" id="IPR011707">
    <property type="entry name" value="Cu-oxidase-like_N"/>
</dbReference>
<dbReference type="PANTHER" id="PTHR11709">
    <property type="entry name" value="MULTI-COPPER OXIDASE"/>
    <property type="match status" value="1"/>
</dbReference>
<evidence type="ECO:0000256" key="2">
    <source>
        <dbReference type="ARBA" id="ARBA00023008"/>
    </source>
</evidence>
<dbReference type="OrthoDB" id="2121828at2759"/>
<organism evidence="8 9">
    <name type="scientific">Austropuccinia psidii MF-1</name>
    <dbReference type="NCBI Taxonomy" id="1389203"/>
    <lineage>
        <taxon>Eukaryota</taxon>
        <taxon>Fungi</taxon>
        <taxon>Dikarya</taxon>
        <taxon>Basidiomycota</taxon>
        <taxon>Pucciniomycotina</taxon>
        <taxon>Pucciniomycetes</taxon>
        <taxon>Pucciniales</taxon>
        <taxon>Sphaerophragmiaceae</taxon>
        <taxon>Austropuccinia</taxon>
    </lineage>
</organism>
<dbReference type="EMBL" id="AVOT02008633">
    <property type="protein sequence ID" value="MBW0486398.1"/>
    <property type="molecule type" value="Genomic_DNA"/>
</dbReference>
<feature type="domain" description="Plastocyanin-like" evidence="6">
    <location>
        <begin position="508"/>
        <end position="612"/>
    </location>
</feature>
<comment type="similarity">
    <text evidence="1">Belongs to the multicopper oxidase family.</text>
</comment>
<accession>A0A9Q3GZQ6</accession>
<dbReference type="InterPro" id="IPR045087">
    <property type="entry name" value="Cu-oxidase_fam"/>
</dbReference>
<dbReference type="GO" id="GO:0016491">
    <property type="term" value="F:oxidoreductase activity"/>
    <property type="evidence" value="ECO:0007669"/>
    <property type="project" value="InterPro"/>
</dbReference>
<keyword evidence="4" id="KW-1133">Transmembrane helix</keyword>
<feature type="domain" description="Plastocyanin-like" evidence="7">
    <location>
        <begin position="68"/>
        <end position="182"/>
    </location>
</feature>
<dbReference type="CDD" id="cd13857">
    <property type="entry name" value="CuRO_1_Diphenol_Ox"/>
    <property type="match status" value="1"/>
</dbReference>
<dbReference type="GO" id="GO:0005507">
    <property type="term" value="F:copper ion binding"/>
    <property type="evidence" value="ECO:0007669"/>
    <property type="project" value="InterPro"/>
</dbReference>
<dbReference type="PANTHER" id="PTHR11709:SF414">
    <property type="entry name" value="ADR239WP"/>
    <property type="match status" value="1"/>
</dbReference>
<dbReference type="Gene3D" id="2.60.40.420">
    <property type="entry name" value="Cupredoxins - blue copper proteins"/>
    <property type="match status" value="3"/>
</dbReference>
<feature type="domain" description="Plastocyanin-like" evidence="5">
    <location>
        <begin position="196"/>
        <end position="341"/>
    </location>
</feature>
<keyword evidence="2" id="KW-0186">Copper</keyword>
<dbReference type="Pfam" id="PF07731">
    <property type="entry name" value="Cu-oxidase_2"/>
    <property type="match status" value="1"/>
</dbReference>
<dbReference type="Proteomes" id="UP000765509">
    <property type="component" value="Unassembled WGS sequence"/>
</dbReference>
<proteinExistence type="inferred from homology"/>
<evidence type="ECO:0000256" key="1">
    <source>
        <dbReference type="ARBA" id="ARBA00010609"/>
    </source>
</evidence>
<gene>
    <name evidence="8" type="ORF">O181_026113</name>
</gene>
<protein>
    <recommendedName>
        <fullName evidence="10">Laccase</fullName>
    </recommendedName>
</protein>
<evidence type="ECO:0000259" key="6">
    <source>
        <dbReference type="Pfam" id="PF07731"/>
    </source>
</evidence>
<dbReference type="CDD" id="cd13904">
    <property type="entry name" value="CuRO_3_Diphenol_Ox"/>
    <property type="match status" value="1"/>
</dbReference>
<evidence type="ECO:0000259" key="5">
    <source>
        <dbReference type="Pfam" id="PF00394"/>
    </source>
</evidence>
<evidence type="ECO:0000313" key="9">
    <source>
        <dbReference type="Proteomes" id="UP000765509"/>
    </source>
</evidence>
<comment type="caution">
    <text evidence="8">The sequence shown here is derived from an EMBL/GenBank/DDBJ whole genome shotgun (WGS) entry which is preliminary data.</text>
</comment>
<feature type="transmembrane region" description="Helical" evidence="4">
    <location>
        <begin position="12"/>
        <end position="30"/>
    </location>
</feature>
<dbReference type="Pfam" id="PF00394">
    <property type="entry name" value="Cu-oxidase"/>
    <property type="match status" value="1"/>
</dbReference>
<dbReference type="SUPFAM" id="SSF49503">
    <property type="entry name" value="Cupredoxins"/>
    <property type="match status" value="2"/>
</dbReference>
<reference evidence="8" key="1">
    <citation type="submission" date="2021-03" db="EMBL/GenBank/DDBJ databases">
        <title>Draft genome sequence of rust myrtle Austropuccinia psidii MF-1, a brazilian biotype.</title>
        <authorList>
            <person name="Quecine M.C."/>
            <person name="Pachon D.M.R."/>
            <person name="Bonatelli M.L."/>
            <person name="Correr F.H."/>
            <person name="Franceschini L.M."/>
            <person name="Leite T.F."/>
            <person name="Margarido G.R.A."/>
            <person name="Almeida C.A."/>
            <person name="Ferrarezi J.A."/>
            <person name="Labate C.A."/>
        </authorList>
    </citation>
    <scope>NUCLEOTIDE SEQUENCE</scope>
    <source>
        <strain evidence="8">MF-1</strain>
    </source>
</reference>
<keyword evidence="4" id="KW-0812">Transmembrane</keyword>
<evidence type="ECO:0000256" key="4">
    <source>
        <dbReference type="SAM" id="Phobius"/>
    </source>
</evidence>
<keyword evidence="4" id="KW-0472">Membrane</keyword>
<keyword evidence="9" id="KW-1185">Reference proteome</keyword>
<dbReference type="InterPro" id="IPR001117">
    <property type="entry name" value="Cu-oxidase_2nd"/>
</dbReference>
<dbReference type="InterPro" id="IPR011706">
    <property type="entry name" value="Cu-oxidase_C"/>
</dbReference>
<dbReference type="AlphaFoldDB" id="A0A9Q3GZQ6"/>
<dbReference type="Pfam" id="PF07732">
    <property type="entry name" value="Cu-oxidase_3"/>
    <property type="match status" value="1"/>
</dbReference>
<evidence type="ECO:0000256" key="3">
    <source>
        <dbReference type="ARBA" id="ARBA00023180"/>
    </source>
</evidence>
<keyword evidence="3" id="KW-0325">Glycoprotein</keyword>
<sequence>MTKSFEVAILKYLAVTIAIFFHNFSFSIAVPHQAFNLVAEPAHLQEYVLRPTFKISAMPVTRVYTFTVTETTASLDGFLRPVLAINNQIPGPLIEANEGDCLEIRVINYMAIGLTIHWHGLYQNGTNWEDGVTGVTQCPIPPNGGEYTYRFNLTGQFGTFWYHSHHQNLMADGINGPLIIHSVSDPLKRYVDFDQDVVLMLADWYHNTSTSIIADMLSEAGYFGTPAAPSPHSAIINGVGQWNCSFATATQQCQQVTSPPRFTFKAGERIRFRLINAGVHAMFFYSVDEHTLNVTEADGTGIYGPSALHRLRFHNGQRYSVIIQTSKADVGKSFYMRARMDSDCWAWVFNDVQLTALGIMTLTGDNPHTLGVKASKATPQTLDWPEDIPSVCLDIDSDSMTPIIRKNVPTEVSGSGAFHNAFGFEEITSGAYITRIEAEKLASNGSTPAANVTPDGISLNALPPPTPIGTVGKFFVNNKTWRTFSYQPVLHDLLPPHPQGPNSARVANIVYPHADWYDLYLVNLDVISHPYHLHGMDMHIVASGSGLPTAETLASVTYRTKNPLRRDTIVIGAASFSVVRLHADIPGAWIMHCHIGWHIAGGFAGVVVVQPKAIEKFRVPQVNLDLCQARVGPLDTIEPGASKKKI</sequence>
<name>A0A9Q3GZQ6_9BASI</name>
<dbReference type="InterPro" id="IPR008972">
    <property type="entry name" value="Cupredoxin"/>
</dbReference>
<evidence type="ECO:0000313" key="8">
    <source>
        <dbReference type="EMBL" id="MBW0486398.1"/>
    </source>
</evidence>